<dbReference type="InterPro" id="IPR005846">
    <property type="entry name" value="A-D-PHexomutase_a/b/a-III"/>
</dbReference>
<dbReference type="InterPro" id="IPR036900">
    <property type="entry name" value="A-D-PHexomutase_C_sf"/>
</dbReference>
<name>A0A830GUP0_9CREN</name>
<dbReference type="InterPro" id="IPR005841">
    <property type="entry name" value="Alpha-D-phosphohexomutase_SF"/>
</dbReference>
<dbReference type="RefSeq" id="WP_188596261.1">
    <property type="nucleotide sequence ID" value="NZ_BMNL01000002.1"/>
</dbReference>
<comment type="cofactor">
    <cofactor evidence="1">
        <name>Mg(2+)</name>
        <dbReference type="ChEBI" id="CHEBI:18420"/>
    </cofactor>
</comment>
<keyword evidence="5 7" id="KW-0460">Magnesium</keyword>
<evidence type="ECO:0000256" key="2">
    <source>
        <dbReference type="ARBA" id="ARBA00010231"/>
    </source>
</evidence>
<evidence type="ECO:0000256" key="6">
    <source>
        <dbReference type="ARBA" id="ARBA00023235"/>
    </source>
</evidence>
<dbReference type="InterPro" id="IPR005843">
    <property type="entry name" value="A-D-PHexomutase_C"/>
</dbReference>
<dbReference type="Pfam" id="PF00408">
    <property type="entry name" value="PGM_PMM_IV"/>
    <property type="match status" value="1"/>
</dbReference>
<dbReference type="Pfam" id="PF02879">
    <property type="entry name" value="PGM_PMM_II"/>
    <property type="match status" value="1"/>
</dbReference>
<dbReference type="InterPro" id="IPR016055">
    <property type="entry name" value="A-D-PHexomutase_a/b/a-I/II/III"/>
</dbReference>
<dbReference type="PANTHER" id="PTHR45745">
    <property type="entry name" value="PHOSPHOMANNOMUTASE 45A"/>
    <property type="match status" value="1"/>
</dbReference>
<dbReference type="Pfam" id="PF02878">
    <property type="entry name" value="PGM_PMM_I"/>
    <property type="match status" value="1"/>
</dbReference>
<evidence type="ECO:0000259" key="11">
    <source>
        <dbReference type="Pfam" id="PF02880"/>
    </source>
</evidence>
<dbReference type="Pfam" id="PF02880">
    <property type="entry name" value="PGM_PMM_III"/>
    <property type="match status" value="1"/>
</dbReference>
<reference evidence="12" key="2">
    <citation type="submission" date="2020-09" db="EMBL/GenBank/DDBJ databases">
        <authorList>
            <person name="Sun Q."/>
            <person name="Ohkuma M."/>
        </authorList>
    </citation>
    <scope>NUCLEOTIDE SEQUENCE</scope>
    <source>
        <strain evidence="12">JCM 10088</strain>
    </source>
</reference>
<evidence type="ECO:0000256" key="7">
    <source>
        <dbReference type="RuleBase" id="RU004326"/>
    </source>
</evidence>
<dbReference type="Proteomes" id="UP000610960">
    <property type="component" value="Unassembled WGS sequence"/>
</dbReference>
<feature type="domain" description="Alpha-D-phosphohexomutase alpha/beta/alpha" evidence="9">
    <location>
        <begin position="4"/>
        <end position="135"/>
    </location>
</feature>
<dbReference type="GO" id="GO:0006166">
    <property type="term" value="P:purine ribonucleoside salvage"/>
    <property type="evidence" value="ECO:0007669"/>
    <property type="project" value="TreeGrafter"/>
</dbReference>
<keyword evidence="4 7" id="KW-0479">Metal-binding</keyword>
<proteinExistence type="inferred from homology"/>
<dbReference type="AlphaFoldDB" id="A0A830GUP0"/>
<dbReference type="EMBL" id="BMNL01000002">
    <property type="protein sequence ID" value="GGP20605.1"/>
    <property type="molecule type" value="Genomic_DNA"/>
</dbReference>
<keyword evidence="3" id="KW-0597">Phosphoprotein</keyword>
<dbReference type="Gene3D" id="3.40.120.10">
    <property type="entry name" value="Alpha-D-Glucose-1,6-Bisphosphate, subunit A, domain 3"/>
    <property type="match status" value="3"/>
</dbReference>
<dbReference type="PRINTS" id="PR00509">
    <property type="entry name" value="PGMPMM"/>
</dbReference>
<evidence type="ECO:0000259" key="8">
    <source>
        <dbReference type="Pfam" id="PF00408"/>
    </source>
</evidence>
<dbReference type="PROSITE" id="PS00710">
    <property type="entry name" value="PGM_PMM"/>
    <property type="match status" value="1"/>
</dbReference>
<evidence type="ECO:0000256" key="1">
    <source>
        <dbReference type="ARBA" id="ARBA00001946"/>
    </source>
</evidence>
<protein>
    <submittedName>
        <fullName evidence="12">Phosphoesterase</fullName>
    </submittedName>
</protein>
<dbReference type="GO" id="GO:0005975">
    <property type="term" value="P:carbohydrate metabolic process"/>
    <property type="evidence" value="ECO:0007669"/>
    <property type="project" value="InterPro"/>
</dbReference>
<evidence type="ECO:0000256" key="4">
    <source>
        <dbReference type="ARBA" id="ARBA00022723"/>
    </source>
</evidence>
<comment type="caution">
    <text evidence="12">The sequence shown here is derived from an EMBL/GenBank/DDBJ whole genome shotgun (WGS) entry which is preliminary data.</text>
</comment>
<dbReference type="PANTHER" id="PTHR45745:SF1">
    <property type="entry name" value="PHOSPHOGLUCOMUTASE 2B-RELATED"/>
    <property type="match status" value="1"/>
</dbReference>
<evidence type="ECO:0000313" key="12">
    <source>
        <dbReference type="EMBL" id="GGP20605.1"/>
    </source>
</evidence>
<dbReference type="OrthoDB" id="10363at2157"/>
<evidence type="ECO:0000256" key="3">
    <source>
        <dbReference type="ARBA" id="ARBA00022553"/>
    </source>
</evidence>
<dbReference type="GO" id="GO:0000287">
    <property type="term" value="F:magnesium ion binding"/>
    <property type="evidence" value="ECO:0007669"/>
    <property type="project" value="InterPro"/>
</dbReference>
<feature type="domain" description="Alpha-D-phosphohexomutase alpha/beta/alpha" evidence="10">
    <location>
        <begin position="158"/>
        <end position="255"/>
    </location>
</feature>
<dbReference type="InterPro" id="IPR005844">
    <property type="entry name" value="A-D-PHexomutase_a/b/a-I"/>
</dbReference>
<dbReference type="SUPFAM" id="SSF53738">
    <property type="entry name" value="Phosphoglucomutase, first 3 domains"/>
    <property type="match status" value="3"/>
</dbReference>
<comment type="similarity">
    <text evidence="2 7">Belongs to the phosphohexose mutase family.</text>
</comment>
<dbReference type="SUPFAM" id="SSF55957">
    <property type="entry name" value="Phosphoglucomutase, C-terminal domain"/>
    <property type="match status" value="1"/>
</dbReference>
<reference evidence="12" key="1">
    <citation type="journal article" date="2014" name="Int. J. Syst. Evol. Microbiol.">
        <title>Complete genome sequence of Corynebacterium casei LMG S-19264T (=DSM 44701T), isolated from a smear-ripened cheese.</title>
        <authorList>
            <consortium name="US DOE Joint Genome Institute (JGI-PGF)"/>
            <person name="Walter F."/>
            <person name="Albersmeier A."/>
            <person name="Kalinowski J."/>
            <person name="Ruckert C."/>
        </authorList>
    </citation>
    <scope>NUCLEOTIDE SEQUENCE</scope>
    <source>
        <strain evidence="12">JCM 10088</strain>
    </source>
</reference>
<keyword evidence="6" id="KW-0413">Isomerase</keyword>
<evidence type="ECO:0000259" key="9">
    <source>
        <dbReference type="Pfam" id="PF02878"/>
    </source>
</evidence>
<feature type="domain" description="Alpha-D-phosphohexomutase alpha/beta/alpha" evidence="11">
    <location>
        <begin position="265"/>
        <end position="359"/>
    </location>
</feature>
<accession>A0A830GUP0</accession>
<evidence type="ECO:0000256" key="5">
    <source>
        <dbReference type="ARBA" id="ARBA00022842"/>
    </source>
</evidence>
<keyword evidence="13" id="KW-1185">Reference proteome</keyword>
<dbReference type="Gene3D" id="3.30.310.50">
    <property type="entry name" value="Alpha-D-phosphohexomutase, C-terminal domain"/>
    <property type="match status" value="1"/>
</dbReference>
<evidence type="ECO:0000313" key="13">
    <source>
        <dbReference type="Proteomes" id="UP000610960"/>
    </source>
</evidence>
<sequence length="471" mass="51039">MNVRFGTDGVRGIIDSTFNELVVATIVEAALRHWSRQYGATRLLVGYDTRRKSKEYAEVAAVIAASHGFDALVVDSPTPTPTVAWAVKSMGFHLGFQITASHNPPQYNGIKIITMAGSSAFPNDTDEVEKIIRDEGDDIIKSIRDVPSKSMPTVSLKDPYIDYILSWLESRVDINKSLNVIVDPMHGAAVGYTSKILESLGMRVKEIHGFHDSSFGGLEPEPEERNLGEMINAVASGDFDLGIAHDGDADRLAVAVKGLGFLGANRIIPIMINKLNDLGLIRRGLGRTVATTHLVDCLASRFGVPLYETPVGIKYISELIIDGKIDIGGEESGGLAYSWHVPEKDGIYSGSLFASLIDGNASVELDRITSICGTMYSSRIDMAMQNSKEFVASNGDAIIDSLSSLGEVSKVVRMDGIKVIYADGSWLLIRGSGTEPKLRIYAETKSRESTEELLKRAISIISKLGSVKGIK</sequence>
<dbReference type="InterPro" id="IPR016066">
    <property type="entry name" value="A-D-PHexomutase_CS"/>
</dbReference>
<organism evidence="12 13">
    <name type="scientific">Thermocladium modestius</name>
    <dbReference type="NCBI Taxonomy" id="62609"/>
    <lineage>
        <taxon>Archaea</taxon>
        <taxon>Thermoproteota</taxon>
        <taxon>Thermoprotei</taxon>
        <taxon>Thermoproteales</taxon>
        <taxon>Thermoproteaceae</taxon>
        <taxon>Thermocladium</taxon>
    </lineage>
</organism>
<feature type="domain" description="Alpha-D-phosphohexomutase C-terminal" evidence="8">
    <location>
        <begin position="413"/>
        <end position="455"/>
    </location>
</feature>
<dbReference type="GO" id="GO:0008973">
    <property type="term" value="F:phosphopentomutase activity"/>
    <property type="evidence" value="ECO:0007669"/>
    <property type="project" value="TreeGrafter"/>
</dbReference>
<evidence type="ECO:0000259" key="10">
    <source>
        <dbReference type="Pfam" id="PF02879"/>
    </source>
</evidence>
<gene>
    <name evidence="12" type="ORF">GCM10007981_09360</name>
</gene>
<dbReference type="InterPro" id="IPR005845">
    <property type="entry name" value="A-D-PHexomutase_a/b/a-II"/>
</dbReference>